<gene>
    <name evidence="1" type="ORF">F511_19284</name>
</gene>
<dbReference type="OrthoDB" id="1933455at2759"/>
<keyword evidence="2" id="KW-1185">Reference proteome</keyword>
<sequence length="339" mass="38022">MGQIWVGMLGERLGSLYRGLMVIKARGQIWLSQIILVTLVESPARVAKRRRLGETRFEQKEGDGGGISSLEHIMANFLTAKAGSSDAVTAEQFEAKRQIGDTEKLVAKRKLKAHEDSRAEELKKKWIGKRKTTARGEAITTKRPTEALASSVVAVHPFAGSDGGAQHMVVENSHLEDLVTEVIVDSDPNAKGKEIFGGFGKAEPVEEHCTEALKDIGERVDPWVSKFDQWKEFRTEVRMNTISLMTVVANMDKIEDDLMTRAETERQFTKLFYRKLDDLLVSMNRAQTSMESRIGRDMHENHQRLSNEVTILSSQVAEVVPCLKEMGDAKKGEISQKRR</sequence>
<dbReference type="AlphaFoldDB" id="A0A2Z7A8W0"/>
<evidence type="ECO:0000313" key="2">
    <source>
        <dbReference type="Proteomes" id="UP000250235"/>
    </source>
</evidence>
<proteinExistence type="predicted"/>
<name>A0A2Z7A8W0_9LAMI</name>
<dbReference type="Proteomes" id="UP000250235">
    <property type="component" value="Unassembled WGS sequence"/>
</dbReference>
<organism evidence="1 2">
    <name type="scientific">Dorcoceras hygrometricum</name>
    <dbReference type="NCBI Taxonomy" id="472368"/>
    <lineage>
        <taxon>Eukaryota</taxon>
        <taxon>Viridiplantae</taxon>
        <taxon>Streptophyta</taxon>
        <taxon>Embryophyta</taxon>
        <taxon>Tracheophyta</taxon>
        <taxon>Spermatophyta</taxon>
        <taxon>Magnoliopsida</taxon>
        <taxon>eudicotyledons</taxon>
        <taxon>Gunneridae</taxon>
        <taxon>Pentapetalae</taxon>
        <taxon>asterids</taxon>
        <taxon>lamiids</taxon>
        <taxon>Lamiales</taxon>
        <taxon>Gesneriaceae</taxon>
        <taxon>Didymocarpoideae</taxon>
        <taxon>Trichosporeae</taxon>
        <taxon>Loxocarpinae</taxon>
        <taxon>Dorcoceras</taxon>
    </lineage>
</organism>
<accession>A0A2Z7A8W0</accession>
<dbReference type="EMBL" id="KV018446">
    <property type="protein sequence ID" value="KZV17263.1"/>
    <property type="molecule type" value="Genomic_DNA"/>
</dbReference>
<reference evidence="1 2" key="1">
    <citation type="journal article" date="2015" name="Proc. Natl. Acad. Sci. U.S.A.">
        <title>The resurrection genome of Boea hygrometrica: A blueprint for survival of dehydration.</title>
        <authorList>
            <person name="Xiao L."/>
            <person name="Yang G."/>
            <person name="Zhang L."/>
            <person name="Yang X."/>
            <person name="Zhao S."/>
            <person name="Ji Z."/>
            <person name="Zhou Q."/>
            <person name="Hu M."/>
            <person name="Wang Y."/>
            <person name="Chen M."/>
            <person name="Xu Y."/>
            <person name="Jin H."/>
            <person name="Xiao X."/>
            <person name="Hu G."/>
            <person name="Bao F."/>
            <person name="Hu Y."/>
            <person name="Wan P."/>
            <person name="Li L."/>
            <person name="Deng X."/>
            <person name="Kuang T."/>
            <person name="Xiang C."/>
            <person name="Zhu J.K."/>
            <person name="Oliver M.J."/>
            <person name="He Y."/>
        </authorList>
    </citation>
    <scope>NUCLEOTIDE SEQUENCE [LARGE SCALE GENOMIC DNA]</scope>
    <source>
        <strain evidence="2">cv. XS01</strain>
    </source>
</reference>
<evidence type="ECO:0000313" key="1">
    <source>
        <dbReference type="EMBL" id="KZV17263.1"/>
    </source>
</evidence>
<protein>
    <submittedName>
        <fullName evidence="1">Uncharacterized protein</fullName>
    </submittedName>
</protein>